<dbReference type="NCBIfam" id="TIGR00040">
    <property type="entry name" value="yfcE"/>
    <property type="match status" value="1"/>
</dbReference>
<protein>
    <recommendedName>
        <fullName evidence="4">Phosphoesterase</fullName>
        <ecNumber evidence="4">3.1.4.-</ecNumber>
    </recommendedName>
</protein>
<evidence type="ECO:0000256" key="1">
    <source>
        <dbReference type="ARBA" id="ARBA00008950"/>
    </source>
</evidence>
<dbReference type="PROSITE" id="PS01269">
    <property type="entry name" value="UPF0025"/>
    <property type="match status" value="1"/>
</dbReference>
<dbReference type="SUPFAM" id="SSF56300">
    <property type="entry name" value="Metallo-dependent phosphatases"/>
    <property type="match status" value="1"/>
</dbReference>
<comment type="caution">
    <text evidence="6">The sequence shown here is derived from an EMBL/GenBank/DDBJ whole genome shotgun (WGS) entry which is preliminary data.</text>
</comment>
<dbReference type="EMBL" id="LJYG01000047">
    <property type="protein sequence ID" value="KRQ14657.1"/>
    <property type="molecule type" value="Genomic_DNA"/>
</dbReference>
<organism evidence="6 7">
    <name type="scientific">Bradyrhizobium manausense</name>
    <dbReference type="NCBI Taxonomy" id="989370"/>
    <lineage>
        <taxon>Bacteria</taxon>
        <taxon>Pseudomonadati</taxon>
        <taxon>Pseudomonadota</taxon>
        <taxon>Alphaproteobacteria</taxon>
        <taxon>Hyphomicrobiales</taxon>
        <taxon>Nitrobacteraceae</taxon>
        <taxon>Bradyrhizobium</taxon>
    </lineage>
</organism>
<dbReference type="STRING" id="989370.AOQ71_12265"/>
<dbReference type="AlphaFoldDB" id="A0A0R3DXJ5"/>
<evidence type="ECO:0000256" key="3">
    <source>
        <dbReference type="ARBA" id="ARBA00022801"/>
    </source>
</evidence>
<feature type="domain" description="Calcineurin-like phosphoesterase" evidence="5">
    <location>
        <begin position="4"/>
        <end position="140"/>
    </location>
</feature>
<dbReference type="Pfam" id="PF12850">
    <property type="entry name" value="Metallophos_2"/>
    <property type="match status" value="1"/>
</dbReference>
<dbReference type="InterPro" id="IPR029052">
    <property type="entry name" value="Metallo-depent_PP-like"/>
</dbReference>
<proteinExistence type="inferred from homology"/>
<keyword evidence="3" id="KW-0378">Hydrolase</keyword>
<evidence type="ECO:0000313" key="6">
    <source>
        <dbReference type="EMBL" id="KRQ14657.1"/>
    </source>
</evidence>
<evidence type="ECO:0000259" key="5">
    <source>
        <dbReference type="Pfam" id="PF12850"/>
    </source>
</evidence>
<evidence type="ECO:0000256" key="2">
    <source>
        <dbReference type="ARBA" id="ARBA00022723"/>
    </source>
</evidence>
<dbReference type="Gene3D" id="3.60.21.10">
    <property type="match status" value="1"/>
</dbReference>
<evidence type="ECO:0000313" key="7">
    <source>
        <dbReference type="Proteomes" id="UP000051936"/>
    </source>
</evidence>
<dbReference type="PANTHER" id="PTHR11124">
    <property type="entry name" value="VACUOLAR SORTING PROTEIN VPS29"/>
    <property type="match status" value="1"/>
</dbReference>
<dbReference type="InterPro" id="IPR020935">
    <property type="entry name" value="PdiEstase_YfcE_CS"/>
</dbReference>
<keyword evidence="7" id="KW-1185">Reference proteome</keyword>
<evidence type="ECO:0000256" key="4">
    <source>
        <dbReference type="RuleBase" id="RU362039"/>
    </source>
</evidence>
<dbReference type="RefSeq" id="WP_057746472.1">
    <property type="nucleotide sequence ID" value="NZ_LJYG01000047.1"/>
</dbReference>
<dbReference type="OrthoDB" id="9785951at2"/>
<name>A0A0R3DXJ5_9BRAD</name>
<comment type="similarity">
    <text evidence="1 4">Belongs to the metallophosphoesterase superfamily. YfcE family.</text>
</comment>
<sequence>MTLTIGIISDTHGLLRPEALRVLAHVDHIIHGGDIGDPDIITALRRIAPVTAIRGNVDTGDWATEFAGTEFVRLAGRLFYVLHDLNMLQVDPVSEGIDVIVSGHSHVPKINTVNGVLYLNPGSAGRRRFKLPITLARLEIAPDGLKPIIHDLEVG</sequence>
<reference evidence="6 7" key="1">
    <citation type="submission" date="2015-09" db="EMBL/GenBank/DDBJ databases">
        <title>Draft Genome Sequence of Bradyrhizobium manausense Strain BR 3351T, a Novel Symbiotic Nitrogen-Fixing Alphaproteobacterium Isolated from Brazilian Amazon Rain Forest.</title>
        <authorList>
            <person name="De Araujo J.L."/>
            <person name="Zilli J.E."/>
        </authorList>
    </citation>
    <scope>NUCLEOTIDE SEQUENCE [LARGE SCALE GENOMIC DNA]</scope>
    <source>
        <strain evidence="6 7">BR3351</strain>
    </source>
</reference>
<dbReference type="InterPro" id="IPR024654">
    <property type="entry name" value="Calcineurin-like_PHP_lpxH"/>
</dbReference>
<dbReference type="EC" id="3.1.4.-" evidence="4"/>
<dbReference type="GO" id="GO:0046872">
    <property type="term" value="F:metal ion binding"/>
    <property type="evidence" value="ECO:0007669"/>
    <property type="project" value="UniProtKB-KW"/>
</dbReference>
<accession>A0A0R3DXJ5</accession>
<comment type="cofactor">
    <cofactor evidence="4">
        <name>a divalent metal cation</name>
        <dbReference type="ChEBI" id="CHEBI:60240"/>
    </cofactor>
</comment>
<gene>
    <name evidence="6" type="ORF">AOQ71_12265</name>
</gene>
<dbReference type="GO" id="GO:0016787">
    <property type="term" value="F:hydrolase activity"/>
    <property type="evidence" value="ECO:0007669"/>
    <property type="project" value="UniProtKB-UniRule"/>
</dbReference>
<keyword evidence="2 4" id="KW-0479">Metal-binding</keyword>
<dbReference type="Proteomes" id="UP000051936">
    <property type="component" value="Unassembled WGS sequence"/>
</dbReference>
<dbReference type="InterPro" id="IPR000979">
    <property type="entry name" value="Phosphodiesterase_MJ0936/Vps29"/>
</dbReference>